<proteinExistence type="predicted"/>
<reference evidence="1" key="1">
    <citation type="journal article" date="2015" name="PeerJ">
        <title>First genomic representation of candidate bacterial phylum KSB3 points to enhanced environmental sensing as a trigger of wastewater bulking.</title>
        <authorList>
            <person name="Sekiguchi Y."/>
            <person name="Ohashi A."/>
            <person name="Parks D.H."/>
            <person name="Yamauchi T."/>
            <person name="Tyson G.W."/>
            <person name="Hugenholtz P."/>
        </authorList>
    </citation>
    <scope>NUCLEOTIDE SEQUENCE [LARGE SCALE GENOMIC DNA]</scope>
</reference>
<evidence type="ECO:0000313" key="2">
    <source>
        <dbReference type="Proteomes" id="UP000030700"/>
    </source>
</evidence>
<dbReference type="AlphaFoldDB" id="A0A0S6VRQ6"/>
<keyword evidence="2" id="KW-1185">Reference proteome</keyword>
<protein>
    <submittedName>
        <fullName evidence="1">Uncharacterized protein</fullName>
    </submittedName>
</protein>
<name>A0A0S6VRQ6_9BACT</name>
<organism evidence="1">
    <name type="scientific">Candidatus Moduliflexus flocculans</name>
    <dbReference type="NCBI Taxonomy" id="1499966"/>
    <lineage>
        <taxon>Bacteria</taxon>
        <taxon>Candidatus Moduliflexota</taxon>
        <taxon>Candidatus Moduliflexia</taxon>
        <taxon>Candidatus Moduliflexales</taxon>
        <taxon>Candidatus Moduliflexaceae</taxon>
    </lineage>
</organism>
<dbReference type="HOGENOM" id="CLU_2448594_0_0_0"/>
<gene>
    <name evidence="1" type="ORF">U14_01303</name>
</gene>
<dbReference type="EMBL" id="DF820455">
    <property type="protein sequence ID" value="GAK50077.1"/>
    <property type="molecule type" value="Genomic_DNA"/>
</dbReference>
<accession>A0A0S6VRQ6</accession>
<dbReference type="Proteomes" id="UP000030700">
    <property type="component" value="Unassembled WGS sequence"/>
</dbReference>
<evidence type="ECO:0000313" key="1">
    <source>
        <dbReference type="EMBL" id="GAK50077.1"/>
    </source>
</evidence>
<sequence>MRPLNACFPALTGVTPGEWVGLAVELLERPTEAPRLLPGRRGILSQIVGPDVIRARGSEQHAEPFHLMAVGTLVQRPPFPRRSTRNRFT</sequence>